<dbReference type="PANTHER" id="PTHR35088:SF1">
    <property type="entry name" value="COILED-COIL DOMAIN-CONTAINING PROTEIN 178"/>
    <property type="match status" value="1"/>
</dbReference>
<gene>
    <name evidence="1" type="ORF">BRAFLDRAFT_88241</name>
</gene>
<reference evidence="1" key="1">
    <citation type="journal article" date="2008" name="Nature">
        <title>The amphioxus genome and the evolution of the chordate karyotype.</title>
        <authorList>
            <consortium name="US DOE Joint Genome Institute (JGI-PGF)"/>
            <person name="Putnam N.H."/>
            <person name="Butts T."/>
            <person name="Ferrier D.E.K."/>
            <person name="Furlong R.F."/>
            <person name="Hellsten U."/>
            <person name="Kawashima T."/>
            <person name="Robinson-Rechavi M."/>
            <person name="Shoguchi E."/>
            <person name="Terry A."/>
            <person name="Yu J.-K."/>
            <person name="Benito-Gutierrez E.L."/>
            <person name="Dubchak I."/>
            <person name="Garcia-Fernandez J."/>
            <person name="Gibson-Brown J.J."/>
            <person name="Grigoriev I.V."/>
            <person name="Horton A.C."/>
            <person name="de Jong P.J."/>
            <person name="Jurka J."/>
            <person name="Kapitonov V.V."/>
            <person name="Kohara Y."/>
            <person name="Kuroki Y."/>
            <person name="Lindquist E."/>
            <person name="Lucas S."/>
            <person name="Osoegawa K."/>
            <person name="Pennacchio L.A."/>
            <person name="Salamov A.A."/>
            <person name="Satou Y."/>
            <person name="Sauka-Spengler T."/>
            <person name="Schmutz J."/>
            <person name="Shin-I T."/>
            <person name="Toyoda A."/>
            <person name="Bronner-Fraser M."/>
            <person name="Fujiyama A."/>
            <person name="Holland L.Z."/>
            <person name="Holland P.W.H."/>
            <person name="Satoh N."/>
            <person name="Rokhsar D.S."/>
        </authorList>
    </citation>
    <scope>NUCLEOTIDE SEQUENCE [LARGE SCALE GENOMIC DNA]</scope>
    <source>
        <strain evidence="1">S238N-H82</strain>
        <tissue evidence="1">Testes</tissue>
    </source>
</reference>
<dbReference type="AlphaFoldDB" id="C3Y9P6"/>
<sequence>MQHAYAVQIKMLQDFDVELLIGILSYDQKADIYNYVHKYNQSEKNIRGNERGAKKEDNDNRCTVAGCDSCIVLDGNVKNHRQSRLHLALVQYFDLRGAYNQAGLARMEAVGQETGKRILVLQDGINDAVREITGFLKGQLDGSAAREVSEVAAKALREETHTPLPDVVREDTRTSASRLNSSSIL</sequence>
<organism>
    <name type="scientific">Branchiostoma floridae</name>
    <name type="common">Florida lancelet</name>
    <name type="synonym">Amphioxus</name>
    <dbReference type="NCBI Taxonomy" id="7739"/>
    <lineage>
        <taxon>Eukaryota</taxon>
        <taxon>Metazoa</taxon>
        <taxon>Chordata</taxon>
        <taxon>Cephalochordata</taxon>
        <taxon>Leptocardii</taxon>
        <taxon>Amphioxiformes</taxon>
        <taxon>Branchiostomatidae</taxon>
        <taxon>Branchiostoma</taxon>
    </lineage>
</organism>
<dbReference type="InterPro" id="IPR038826">
    <property type="entry name" value="CCDC178"/>
</dbReference>
<dbReference type="EMBL" id="GG666492">
    <property type="protein sequence ID" value="EEN63302.1"/>
    <property type="molecule type" value="Genomic_DNA"/>
</dbReference>
<protein>
    <submittedName>
        <fullName evidence="1">Uncharacterized protein</fullName>
    </submittedName>
</protein>
<name>C3Y9P6_BRAFL</name>
<accession>C3Y9P6</accession>
<evidence type="ECO:0000313" key="1">
    <source>
        <dbReference type="EMBL" id="EEN63302.1"/>
    </source>
</evidence>
<dbReference type="PANTHER" id="PTHR35088">
    <property type="entry name" value="COILED-COIL DOMAIN-CONTAINING PROTEIN 178"/>
    <property type="match status" value="1"/>
</dbReference>
<proteinExistence type="predicted"/>
<dbReference type="InParanoid" id="C3Y9P6"/>